<organism evidence="1 2">
    <name type="scientific">Lolium multiflorum</name>
    <name type="common">Italian ryegrass</name>
    <name type="synonym">Lolium perenne subsp. multiflorum</name>
    <dbReference type="NCBI Taxonomy" id="4521"/>
    <lineage>
        <taxon>Eukaryota</taxon>
        <taxon>Viridiplantae</taxon>
        <taxon>Streptophyta</taxon>
        <taxon>Embryophyta</taxon>
        <taxon>Tracheophyta</taxon>
        <taxon>Spermatophyta</taxon>
        <taxon>Magnoliopsida</taxon>
        <taxon>Liliopsida</taxon>
        <taxon>Poales</taxon>
        <taxon>Poaceae</taxon>
        <taxon>BOP clade</taxon>
        <taxon>Pooideae</taxon>
        <taxon>Poodae</taxon>
        <taxon>Poeae</taxon>
        <taxon>Poeae Chloroplast Group 2 (Poeae type)</taxon>
        <taxon>Loliodinae</taxon>
        <taxon>Loliinae</taxon>
        <taxon>Lolium</taxon>
    </lineage>
</organism>
<comment type="caution">
    <text evidence="1">The sequence shown here is derived from an EMBL/GenBank/DDBJ whole genome shotgun (WGS) entry which is preliminary data.</text>
</comment>
<sequence>MEDVDATKLITNWIEDRDKEWARLRPQRHLQTCPFQDRHLQPSLARLELKFSALMRVNPMARASKAMQVEPKVLTFKPHSLDVGMPVLVTRTGLGPKHIGTPPCAPAGVNHK</sequence>
<reference evidence="1" key="1">
    <citation type="submission" date="2023-07" db="EMBL/GenBank/DDBJ databases">
        <title>A chromosome-level genome assembly of Lolium multiflorum.</title>
        <authorList>
            <person name="Chen Y."/>
            <person name="Copetti D."/>
            <person name="Kolliker R."/>
            <person name="Studer B."/>
        </authorList>
    </citation>
    <scope>NUCLEOTIDE SEQUENCE</scope>
    <source>
        <strain evidence="1">02402/16</strain>
        <tissue evidence="1">Leaf</tissue>
    </source>
</reference>
<dbReference type="GO" id="GO:0015996">
    <property type="term" value="P:chlorophyll catabolic process"/>
    <property type="evidence" value="ECO:0007669"/>
    <property type="project" value="TreeGrafter"/>
</dbReference>
<dbReference type="AlphaFoldDB" id="A0AAD8VJJ5"/>
<dbReference type="PANTHER" id="PTHR33428">
    <property type="entry name" value="CHLOROPHYLLASE-2, CHLOROPLASTIC"/>
    <property type="match status" value="1"/>
</dbReference>
<evidence type="ECO:0000313" key="2">
    <source>
        <dbReference type="Proteomes" id="UP001231189"/>
    </source>
</evidence>
<name>A0AAD8VJJ5_LOLMU</name>
<dbReference type="GO" id="GO:0047746">
    <property type="term" value="F:chlorophyllase activity"/>
    <property type="evidence" value="ECO:0007669"/>
    <property type="project" value="TreeGrafter"/>
</dbReference>
<proteinExistence type="predicted"/>
<protein>
    <submittedName>
        <fullName evidence="1">Uncharacterized protein</fullName>
    </submittedName>
</protein>
<dbReference type="Pfam" id="PF07224">
    <property type="entry name" value="Chlorophyllase"/>
    <property type="match status" value="1"/>
</dbReference>
<dbReference type="Proteomes" id="UP001231189">
    <property type="component" value="Unassembled WGS sequence"/>
</dbReference>
<accession>A0AAD8VJJ5</accession>
<keyword evidence="2" id="KW-1185">Reference proteome</keyword>
<dbReference type="PANTHER" id="PTHR33428:SF9">
    <property type="entry name" value="CHLOROPHYLLASE-1"/>
    <property type="match status" value="1"/>
</dbReference>
<gene>
    <name evidence="1" type="ORF">QYE76_030758</name>
</gene>
<dbReference type="InterPro" id="IPR017395">
    <property type="entry name" value="Chlorophyllase-like"/>
</dbReference>
<evidence type="ECO:0000313" key="1">
    <source>
        <dbReference type="EMBL" id="KAK1607085.1"/>
    </source>
</evidence>
<dbReference type="EMBL" id="JAUUTY010000007">
    <property type="protein sequence ID" value="KAK1607085.1"/>
    <property type="molecule type" value="Genomic_DNA"/>
</dbReference>